<evidence type="ECO:0000256" key="1">
    <source>
        <dbReference type="SAM" id="Phobius"/>
    </source>
</evidence>
<dbReference type="RefSeq" id="WP_223629026.1">
    <property type="nucleotide sequence ID" value="NZ_JAIQDJ010000003.1"/>
</dbReference>
<sequence>MLLYALIVFLVAACGGLVLASFVLRGKLAPWVVSLLHAMLGASGLLLLGAAILTAEHIGMLPVVALCVFLVTACFGFYLASIHYGKRVALKRVVLTHASLAVTGALLLIAAVAMQ</sequence>
<gene>
    <name evidence="2" type="ORF">K7B09_08445</name>
</gene>
<comment type="caution">
    <text evidence="2">The sequence shown here is derived from an EMBL/GenBank/DDBJ whole genome shotgun (WGS) entry which is preliminary data.</text>
</comment>
<feature type="transmembrane region" description="Helical" evidence="1">
    <location>
        <begin position="6"/>
        <end position="24"/>
    </location>
</feature>
<protein>
    <submittedName>
        <fullName evidence="2">Uncharacterized protein</fullName>
    </submittedName>
</protein>
<organism evidence="2 3">
    <name type="scientific">Thermomonas beijingensis</name>
    <dbReference type="NCBI Taxonomy" id="2872701"/>
    <lineage>
        <taxon>Bacteria</taxon>
        <taxon>Pseudomonadati</taxon>
        <taxon>Pseudomonadota</taxon>
        <taxon>Gammaproteobacteria</taxon>
        <taxon>Lysobacterales</taxon>
        <taxon>Lysobacteraceae</taxon>
        <taxon>Thermomonas</taxon>
    </lineage>
</organism>
<feature type="transmembrane region" description="Helical" evidence="1">
    <location>
        <begin position="93"/>
        <end position="114"/>
    </location>
</feature>
<evidence type="ECO:0000313" key="3">
    <source>
        <dbReference type="Proteomes" id="UP001430290"/>
    </source>
</evidence>
<feature type="transmembrane region" description="Helical" evidence="1">
    <location>
        <begin position="31"/>
        <end position="53"/>
    </location>
</feature>
<keyword evidence="1" id="KW-0472">Membrane</keyword>
<proteinExistence type="predicted"/>
<evidence type="ECO:0000313" key="2">
    <source>
        <dbReference type="EMBL" id="MBZ4186349.1"/>
    </source>
</evidence>
<accession>A0ABS7TER4</accession>
<name>A0ABS7TER4_9GAMM</name>
<dbReference type="EMBL" id="JAIQDJ010000003">
    <property type="protein sequence ID" value="MBZ4186349.1"/>
    <property type="molecule type" value="Genomic_DNA"/>
</dbReference>
<keyword evidence="1" id="KW-1133">Transmembrane helix</keyword>
<dbReference type="Proteomes" id="UP001430290">
    <property type="component" value="Unassembled WGS sequence"/>
</dbReference>
<reference evidence="2" key="1">
    <citation type="submission" date="2021-09" db="EMBL/GenBank/DDBJ databases">
        <authorList>
            <person name="Wu T."/>
            <person name="Guo S.Z."/>
        </authorList>
    </citation>
    <scope>NUCLEOTIDE SEQUENCE</scope>
    <source>
        <strain evidence="2">RSS-23</strain>
    </source>
</reference>
<keyword evidence="1" id="KW-0812">Transmembrane</keyword>
<feature type="transmembrane region" description="Helical" evidence="1">
    <location>
        <begin position="59"/>
        <end position="81"/>
    </location>
</feature>
<keyword evidence="3" id="KW-1185">Reference proteome</keyword>